<dbReference type="PANTHER" id="PTHR40055">
    <property type="entry name" value="TRANSCRIPTIONAL REGULATOR YGIV-RELATED"/>
    <property type="match status" value="1"/>
</dbReference>
<reference evidence="2 3" key="1">
    <citation type="submission" date="2016-11" db="EMBL/GenBank/DDBJ databases">
        <authorList>
            <person name="Jaros S."/>
            <person name="Januszkiewicz K."/>
            <person name="Wedrychowicz H."/>
        </authorList>
    </citation>
    <scope>NUCLEOTIDE SEQUENCE [LARGE SCALE GENOMIC DNA]</scope>
    <source>
        <strain evidence="2 3">DSM 17477</strain>
    </source>
</reference>
<dbReference type="InterPro" id="IPR029442">
    <property type="entry name" value="GyrI-like"/>
</dbReference>
<keyword evidence="3" id="KW-1185">Reference proteome</keyword>
<dbReference type="RefSeq" id="WP_073049847.1">
    <property type="nucleotide sequence ID" value="NZ_FQZL01000018.1"/>
</dbReference>
<dbReference type="EMBL" id="FQZL01000018">
    <property type="protein sequence ID" value="SHJ37723.1"/>
    <property type="molecule type" value="Genomic_DNA"/>
</dbReference>
<dbReference type="Proteomes" id="UP000184052">
    <property type="component" value="Unassembled WGS sequence"/>
</dbReference>
<dbReference type="STRING" id="1121476.SAMN02745751_02429"/>
<name>A0A1M6ITC6_9FIRM</name>
<dbReference type="InterPro" id="IPR010499">
    <property type="entry name" value="AraC_E-bd"/>
</dbReference>
<accession>A0A1M6ITC6</accession>
<dbReference type="SUPFAM" id="SSF55136">
    <property type="entry name" value="Probable bacterial effector-binding domain"/>
    <property type="match status" value="1"/>
</dbReference>
<dbReference type="Pfam" id="PF06445">
    <property type="entry name" value="GyrI-like"/>
    <property type="match status" value="1"/>
</dbReference>
<organism evidence="2 3">
    <name type="scientific">Dethiosulfatibacter aminovorans DSM 17477</name>
    <dbReference type="NCBI Taxonomy" id="1121476"/>
    <lineage>
        <taxon>Bacteria</taxon>
        <taxon>Bacillati</taxon>
        <taxon>Bacillota</taxon>
        <taxon>Tissierellia</taxon>
        <taxon>Dethiosulfatibacter</taxon>
    </lineage>
</organism>
<dbReference type="PANTHER" id="PTHR40055:SF1">
    <property type="entry name" value="TRANSCRIPTIONAL REGULATOR YGIV-RELATED"/>
    <property type="match status" value="1"/>
</dbReference>
<feature type="domain" description="AraC effector-binding" evidence="1">
    <location>
        <begin position="5"/>
        <end position="154"/>
    </location>
</feature>
<evidence type="ECO:0000313" key="3">
    <source>
        <dbReference type="Proteomes" id="UP000184052"/>
    </source>
</evidence>
<evidence type="ECO:0000313" key="2">
    <source>
        <dbReference type="EMBL" id="SHJ37723.1"/>
    </source>
</evidence>
<dbReference type="SMART" id="SM00871">
    <property type="entry name" value="AraC_E_bind"/>
    <property type="match status" value="1"/>
</dbReference>
<evidence type="ECO:0000259" key="1">
    <source>
        <dbReference type="SMART" id="SM00871"/>
    </source>
</evidence>
<proteinExistence type="predicted"/>
<protein>
    <submittedName>
        <fullName evidence="2">Effector-binding domain-containing protein</fullName>
    </submittedName>
</protein>
<dbReference type="Gene3D" id="3.20.80.10">
    <property type="entry name" value="Regulatory factor, effector binding domain"/>
    <property type="match status" value="1"/>
</dbReference>
<dbReference type="InterPro" id="IPR050908">
    <property type="entry name" value="SmbC-like"/>
</dbReference>
<gene>
    <name evidence="2" type="ORF">SAMN02745751_02429</name>
</gene>
<dbReference type="OrthoDB" id="9773308at2"/>
<dbReference type="AlphaFoldDB" id="A0A1M6ITC6"/>
<dbReference type="InterPro" id="IPR011256">
    <property type="entry name" value="Reg_factor_effector_dom_sf"/>
</dbReference>
<sequence>MDYDYEIEVIETEAQPVLSIREITSVNDLPEEIGDSYQAILNHMSLMGEQPSDMPFVAYYNMDMDNLDVEIGFPTSKPLAGIHDIEVSEIPAGLKAVCMYQGPYNEMEPVYEAINEWLEENGYEPTGVVYEFYYNSPEEVPESELLTKIMFLLED</sequence>